<feature type="compositionally biased region" description="Low complexity" evidence="1">
    <location>
        <begin position="658"/>
        <end position="670"/>
    </location>
</feature>
<dbReference type="Gene3D" id="3.90.550.20">
    <property type="match status" value="1"/>
</dbReference>
<organism evidence="4 5">
    <name type="scientific">Paludibacterium paludis</name>
    <dbReference type="NCBI Taxonomy" id="1225769"/>
    <lineage>
        <taxon>Bacteria</taxon>
        <taxon>Pseudomonadati</taxon>
        <taxon>Pseudomonadota</taxon>
        <taxon>Betaproteobacteria</taxon>
        <taxon>Neisseriales</taxon>
        <taxon>Chromobacteriaceae</taxon>
        <taxon>Paludibacterium</taxon>
    </lineage>
</organism>
<dbReference type="InterPro" id="IPR011049">
    <property type="entry name" value="Serralysin-like_metalloprot_C"/>
</dbReference>
<evidence type="ECO:0000259" key="3">
    <source>
        <dbReference type="Pfam" id="PF12919"/>
    </source>
</evidence>
<dbReference type="Proteomes" id="UP000645257">
    <property type="component" value="Unassembled WGS sequence"/>
</dbReference>
<feature type="compositionally biased region" description="Basic and acidic residues" evidence="1">
    <location>
        <begin position="1239"/>
        <end position="1252"/>
    </location>
</feature>
<dbReference type="EMBL" id="BMYX01000018">
    <property type="protein sequence ID" value="GGY23279.1"/>
    <property type="molecule type" value="Genomic_DNA"/>
</dbReference>
<feature type="compositionally biased region" description="Basic and acidic residues" evidence="1">
    <location>
        <begin position="585"/>
        <end position="605"/>
    </location>
</feature>
<accession>A0A918P4R2</accession>
<keyword evidence="5" id="KW-1185">Reference proteome</keyword>
<feature type="compositionally biased region" description="Basic and acidic residues" evidence="1">
    <location>
        <begin position="619"/>
        <end position="637"/>
    </location>
</feature>
<evidence type="ECO:0000256" key="2">
    <source>
        <dbReference type="SAM" id="Phobius"/>
    </source>
</evidence>
<proteinExistence type="predicted"/>
<name>A0A918P4R2_9NEIS</name>
<dbReference type="SUPFAM" id="SSF53448">
    <property type="entry name" value="Nucleotide-diphospho-sugar transferases"/>
    <property type="match status" value="1"/>
</dbReference>
<feature type="region of interest" description="Disordered" evidence="1">
    <location>
        <begin position="585"/>
        <end position="712"/>
    </location>
</feature>
<feature type="transmembrane region" description="Helical" evidence="2">
    <location>
        <begin position="826"/>
        <end position="848"/>
    </location>
</feature>
<gene>
    <name evidence="4" type="ORF">GCM10011289_28830</name>
</gene>
<keyword evidence="2" id="KW-1133">Transmembrane helix</keyword>
<dbReference type="InterPro" id="IPR024770">
    <property type="entry name" value="TcdA/TcdB_cat"/>
</dbReference>
<dbReference type="RefSeq" id="WP_189535548.1">
    <property type="nucleotide sequence ID" value="NZ_BMYX01000018.1"/>
</dbReference>
<comment type="caution">
    <text evidence="4">The sequence shown here is derived from an EMBL/GenBank/DDBJ whole genome shotgun (WGS) entry which is preliminary data.</text>
</comment>
<feature type="compositionally biased region" description="Polar residues" evidence="1">
    <location>
        <begin position="608"/>
        <end position="618"/>
    </location>
</feature>
<keyword evidence="2" id="KW-0812">Transmembrane</keyword>
<sequence>MSKKKANEVANKAVHDYTAELLEKLNGKKDKELASAISFYREAHEKGRVCEYDALKKIEKAISDRKNGAAASKAANAKKDKLIDEFRQVVEARVAKINALSDEDLISSDSYRLAKEKGGMAEYLYLQDLVSSVGQGGGDVLHQRIRNTASAKMSGLQVTVPKNLHFVWFGKLGDVQKEYIAMWGKVNPGYEATVWFDPNAVMAIELKKAIFARAEAASYVTEYGGSEDQNKTIRIMALQNQAHEYVKRRMAEGAAITFDAAAIDFMAGELGKDRAALETTRQGNLDSFKSIASNSGANTNGVANVKFASAEELLPTLSPALRDAYYQELSLRGNAAAASDIFRIHVLDKKGGVYFDADLLPVINDGVYSSIDKSLTSGVNPRVLNSAKTQVVLNELAKSGDFSGREKLKGTYTDYIQKLRNDGQHALVDAMQSAVRGKTFDQLFVKLNEVSINPSGFAVGKIAKNYCNSSLAAEQGAPFIAKIKEVFADNYAFLRRVGAAKPATRFDWMGDVTTKALADNYFVSHMEEHGRVYKILTYRRDGMDSDSLATVSVSGPGALESAIFSYEKELRGKKADLTQDSYRMEHFNSDTEEEKKSTWTTRVEELGNVSTKPVTSPENGRHSLIDGGKPADARKQSGDSGIESDSGGQRSVDEGRSRSGSASGDAATSDITRVSSGLDVSDGVNGSTTPQGPHLTSDDVVSRVSPGSKFLSSGQTGMRLYGLYRSLTSIKGNLARGDNVAAYIDMGNLAAEGVSEVAERGLVSLGRFIQRSVGRSSSTLGGVGRALSKGAGLIASVFTLPFDFYNVYTNARNVGNLEGKARQDAVFSGLMAVASVTTTVALGVGALLSAKVAAVLGPVGLAAGVGLITISQVYSAVRQVEEIEKYVALSGWERFREGVRGFFGMAPTTEVADAVRAGNWQEAMERQLKAGFLSLAAEAENKGIDDAVYARPSIVSRTYLDDAAHPKWMEREVTDEHQYRLAADRLNRPFRCNEPHSIDVSEHLHLHLLEETRDLHSRIYIGEETRSTHDHAEVYVQATDDTLDFSEGLDKVKGTGQFSAMNLEAARKNGSAKLNCVTHYDNEMRRASPGNANKGMVMFDFGDGNDTIAGVRDRQNHFRLGSGSKAIFGGEKDDIFRLSAMPSLGDSHGGRFATAEAYRQLAGRMGSYRYQLEGGGGSDTLILDTRFDENVFAGYRIDLKSGSIDLLRPDGARQGVGTVSGIEHIQHGGAASASANELHGSDDSNHLAGKSRDKVYGRGGADVIRLTGHAFADGGAGIDTYRVSLNPGDEVTIQDRYTVTGETLESSVVHLENLGIRDIASWDIDGKDLVVSAKGGGKLVVKDVYRPTSRGSVFNGNHFQFITRDGLLLAPEFPSVIARDGAHRGLTFAASYLKEADKEYAAEAGGVTLDLAAGSIARGGLGPLVLDRRYRLLGGGSLEGDKVAGTGADDVLHAGEGADVLQGRGGKDLFVIGAGKGDVTVETGAGDEHKPSAVVLPTGSLRDVTVSTQGESMRISSRLTGLSGPTERTIIHRGKPNGLCLIDEKGAELHWKVDDTTKKVSSYTQIAGEGGTELRSREARQNVLIGRGGADTLVAGHADTLMVGGEGADTYEIGVHQGDYYLNNRAGDRARDTVRWSREGRVNGEDLKLDRLGDDLRLSHGAAGGKASNLVVFGYFADEQARNLDLRLVSGGHTLSLDRDALWRRTAEAPRLAADAPLAGKVQKLIQDANHRTSPGAALSAGSGMTRDPSVTLAAG</sequence>
<reference evidence="4" key="1">
    <citation type="journal article" date="2014" name="Int. J. Syst. Evol. Microbiol.">
        <title>Complete genome sequence of Corynebacterium casei LMG S-19264T (=DSM 44701T), isolated from a smear-ripened cheese.</title>
        <authorList>
            <consortium name="US DOE Joint Genome Institute (JGI-PGF)"/>
            <person name="Walter F."/>
            <person name="Albersmeier A."/>
            <person name="Kalinowski J."/>
            <person name="Ruckert C."/>
        </authorList>
    </citation>
    <scope>NUCLEOTIDE SEQUENCE</scope>
    <source>
        <strain evidence="4">KCTC 32182</strain>
    </source>
</reference>
<dbReference type="GO" id="GO:0016757">
    <property type="term" value="F:glycosyltransferase activity"/>
    <property type="evidence" value="ECO:0007669"/>
    <property type="project" value="InterPro"/>
</dbReference>
<protein>
    <recommendedName>
        <fullName evidence="3">GT44 domain-containing protein</fullName>
    </recommendedName>
</protein>
<dbReference type="Pfam" id="PF12919">
    <property type="entry name" value="TcdA_TcdB"/>
    <property type="match status" value="1"/>
</dbReference>
<reference evidence="4" key="2">
    <citation type="submission" date="2020-09" db="EMBL/GenBank/DDBJ databases">
        <authorList>
            <person name="Sun Q."/>
            <person name="Kim S."/>
        </authorList>
    </citation>
    <scope>NUCLEOTIDE SEQUENCE</scope>
    <source>
        <strain evidence="4">KCTC 32182</strain>
    </source>
</reference>
<dbReference type="InterPro" id="IPR029044">
    <property type="entry name" value="Nucleotide-diphossugar_trans"/>
</dbReference>
<evidence type="ECO:0000313" key="4">
    <source>
        <dbReference type="EMBL" id="GGY23279.1"/>
    </source>
</evidence>
<evidence type="ECO:0000256" key="1">
    <source>
        <dbReference type="SAM" id="MobiDB-lite"/>
    </source>
</evidence>
<feature type="transmembrane region" description="Helical" evidence="2">
    <location>
        <begin position="855"/>
        <end position="874"/>
    </location>
</feature>
<feature type="region of interest" description="Disordered" evidence="1">
    <location>
        <begin position="1230"/>
        <end position="1252"/>
    </location>
</feature>
<feature type="compositionally biased region" description="Low complexity" evidence="1">
    <location>
        <begin position="638"/>
        <end position="648"/>
    </location>
</feature>
<keyword evidence="2" id="KW-0472">Membrane</keyword>
<evidence type="ECO:0000313" key="5">
    <source>
        <dbReference type="Proteomes" id="UP000645257"/>
    </source>
</evidence>
<feature type="region of interest" description="Disordered" evidence="1">
    <location>
        <begin position="1731"/>
        <end position="1756"/>
    </location>
</feature>
<feature type="domain" description="GT44" evidence="3">
    <location>
        <begin position="162"/>
        <end position="552"/>
    </location>
</feature>
<dbReference type="SUPFAM" id="SSF51120">
    <property type="entry name" value="beta-Roll"/>
    <property type="match status" value="2"/>
</dbReference>